<evidence type="ECO:0000313" key="4">
    <source>
        <dbReference type="EMBL" id="MXR22154.1"/>
    </source>
</evidence>
<comment type="caution">
    <text evidence="4">The sequence shown here is derived from an EMBL/GenBank/DDBJ whole genome shotgun (WGS) entry which is preliminary data.</text>
</comment>
<gene>
    <name evidence="4" type="ORF">GRX66_16725</name>
</gene>
<dbReference type="PANTHER" id="PTHR34236:SF1">
    <property type="entry name" value="DIMETHYL SULFOXIDE REDUCTASE TRANSCRIPTIONAL ACTIVATOR"/>
    <property type="match status" value="1"/>
</dbReference>
<evidence type="ECO:0000256" key="2">
    <source>
        <dbReference type="ARBA" id="ARBA00023163"/>
    </source>
</evidence>
<reference evidence="4 5" key="1">
    <citation type="submission" date="2019-12" db="EMBL/GenBank/DDBJ databases">
        <title>Isolation and characterization of three novel carbon monoxide-oxidizing members of Halobacteria from salione crusts and soils.</title>
        <authorList>
            <person name="Myers M.R."/>
            <person name="King G.M."/>
        </authorList>
    </citation>
    <scope>NUCLEOTIDE SEQUENCE [LARGE SCALE GENOMIC DNA]</scope>
    <source>
        <strain evidence="4 5">PCN9</strain>
    </source>
</reference>
<dbReference type="OrthoDB" id="27447at2157"/>
<dbReference type="EMBL" id="WUUU01000210">
    <property type="protein sequence ID" value="MXR22154.1"/>
    <property type="molecule type" value="Genomic_DNA"/>
</dbReference>
<evidence type="ECO:0000313" key="5">
    <source>
        <dbReference type="Proteomes" id="UP000471521"/>
    </source>
</evidence>
<dbReference type="RefSeq" id="WP_159527536.1">
    <property type="nucleotide sequence ID" value="NZ_WUUU01000210.1"/>
</dbReference>
<keyword evidence="2" id="KW-0804">Transcription</keyword>
<sequence>MTEGTSDAGTRLRLDLWHPNCWAIQATERNPGGILAHAVYEAPVEGTSTANGLFTAYGETESEVEALIADIESSPLTETVRRLQTQFDTRRHRIAPGAVSREFFLEHDPGEMICPLLLEHGFVHTAPGKIEDGRESWDVRYAGQREDIEAELEAIRTETGGDIDVESVGTVGGDPVQGRRLERLTQAQREVYELARDRGYYEWPRETSTRDLAAELDISKTTLLEHLRTAESKLLDP</sequence>
<dbReference type="InterPro" id="IPR036388">
    <property type="entry name" value="WH-like_DNA-bd_sf"/>
</dbReference>
<keyword evidence="5" id="KW-1185">Reference proteome</keyword>
<dbReference type="Pfam" id="PF04967">
    <property type="entry name" value="HTH_10"/>
    <property type="match status" value="1"/>
</dbReference>
<keyword evidence="1" id="KW-0805">Transcription regulation</keyword>
<protein>
    <submittedName>
        <fullName evidence="4">Transcriptional regulator</fullName>
    </submittedName>
</protein>
<dbReference type="AlphaFoldDB" id="A0A6B0SK16"/>
<organism evidence="4 5">
    <name type="scientific">Halobacterium bonnevillei</name>
    <dbReference type="NCBI Taxonomy" id="2692200"/>
    <lineage>
        <taxon>Archaea</taxon>
        <taxon>Methanobacteriati</taxon>
        <taxon>Methanobacteriota</taxon>
        <taxon>Stenosarchaea group</taxon>
        <taxon>Halobacteria</taxon>
        <taxon>Halobacteriales</taxon>
        <taxon>Halobacteriaceae</taxon>
        <taxon>Halobacterium</taxon>
    </lineage>
</organism>
<dbReference type="InterPro" id="IPR007050">
    <property type="entry name" value="HTH_bacterioopsin"/>
</dbReference>
<dbReference type="Gene3D" id="1.10.10.10">
    <property type="entry name" value="Winged helix-like DNA-binding domain superfamily/Winged helix DNA-binding domain"/>
    <property type="match status" value="1"/>
</dbReference>
<name>A0A6B0SK16_9EURY</name>
<accession>A0A6B0SK16</accession>
<dbReference type="Proteomes" id="UP000471521">
    <property type="component" value="Unassembled WGS sequence"/>
</dbReference>
<evidence type="ECO:0000259" key="3">
    <source>
        <dbReference type="Pfam" id="PF04967"/>
    </source>
</evidence>
<evidence type="ECO:0000256" key="1">
    <source>
        <dbReference type="ARBA" id="ARBA00023015"/>
    </source>
</evidence>
<dbReference type="PANTHER" id="PTHR34236">
    <property type="entry name" value="DIMETHYL SULFOXIDE REDUCTASE TRANSCRIPTIONAL ACTIVATOR"/>
    <property type="match status" value="1"/>
</dbReference>
<proteinExistence type="predicted"/>
<feature type="domain" description="HTH bat-type" evidence="3">
    <location>
        <begin position="184"/>
        <end position="235"/>
    </location>
</feature>